<feature type="transmembrane region" description="Helical" evidence="1">
    <location>
        <begin position="30"/>
        <end position="48"/>
    </location>
</feature>
<evidence type="ECO:0008006" key="4">
    <source>
        <dbReference type="Google" id="ProtNLM"/>
    </source>
</evidence>
<sequence length="112" mass="11996">MKRTVLGVAGLWFIIGAGLASARGWPVSLVALLGMIMIFSAATEREVWARRGLWLAVFASAYFGLSWCVAELARATGQHLSVDSGAVGPYVLGLGVPAVVVLWVLRRSDQPR</sequence>
<gene>
    <name evidence="2" type="ORF">JK361_25985</name>
</gene>
<feature type="transmembrane region" description="Helical" evidence="1">
    <location>
        <begin position="87"/>
        <end position="105"/>
    </location>
</feature>
<reference evidence="2 3" key="1">
    <citation type="submission" date="2021-01" db="EMBL/GenBank/DDBJ databases">
        <title>WGS of actinomycetes isolated from Thailand.</title>
        <authorList>
            <person name="Thawai C."/>
        </authorList>
    </citation>
    <scope>NUCLEOTIDE SEQUENCE [LARGE SCALE GENOMIC DNA]</scope>
    <source>
        <strain evidence="2 3">CH5-8</strain>
    </source>
</reference>
<proteinExistence type="predicted"/>
<keyword evidence="1" id="KW-1133">Transmembrane helix</keyword>
<evidence type="ECO:0000313" key="3">
    <source>
        <dbReference type="Proteomes" id="UP000621386"/>
    </source>
</evidence>
<keyword evidence="1" id="KW-0812">Transmembrane</keyword>
<dbReference type="Proteomes" id="UP000621386">
    <property type="component" value="Unassembled WGS sequence"/>
</dbReference>
<accession>A0ABS1P6J3</accession>
<dbReference type="RefSeq" id="WP_201822262.1">
    <property type="nucleotide sequence ID" value="NZ_JAERRH010000010.1"/>
</dbReference>
<feature type="transmembrane region" description="Helical" evidence="1">
    <location>
        <begin position="53"/>
        <end position="75"/>
    </location>
</feature>
<name>A0ABS1P6J3_9ACTN</name>
<evidence type="ECO:0000256" key="1">
    <source>
        <dbReference type="SAM" id="Phobius"/>
    </source>
</evidence>
<keyword evidence="1" id="KW-0472">Membrane</keyword>
<dbReference type="EMBL" id="JAERRH010000010">
    <property type="protein sequence ID" value="MBL1107997.1"/>
    <property type="molecule type" value="Genomic_DNA"/>
</dbReference>
<evidence type="ECO:0000313" key="2">
    <source>
        <dbReference type="EMBL" id="MBL1107997.1"/>
    </source>
</evidence>
<comment type="caution">
    <text evidence="2">The sequence shown here is derived from an EMBL/GenBank/DDBJ whole genome shotgun (WGS) entry which is preliminary data.</text>
</comment>
<keyword evidence="3" id="KW-1185">Reference proteome</keyword>
<organism evidence="2 3">
    <name type="scientific">Streptomyces musisoli</name>
    <dbReference type="NCBI Taxonomy" id="2802280"/>
    <lineage>
        <taxon>Bacteria</taxon>
        <taxon>Bacillati</taxon>
        <taxon>Actinomycetota</taxon>
        <taxon>Actinomycetes</taxon>
        <taxon>Kitasatosporales</taxon>
        <taxon>Streptomycetaceae</taxon>
        <taxon>Streptomyces</taxon>
    </lineage>
</organism>
<protein>
    <recommendedName>
        <fullName evidence="4">Integral membrane protein</fullName>
    </recommendedName>
</protein>